<evidence type="ECO:0000256" key="1">
    <source>
        <dbReference type="ARBA" id="ARBA00007749"/>
    </source>
</evidence>
<dbReference type="SMART" id="SM00849">
    <property type="entry name" value="Lactamase_B"/>
    <property type="match status" value="1"/>
</dbReference>
<dbReference type="OrthoDB" id="9802897at2"/>
<evidence type="ECO:0000313" key="6">
    <source>
        <dbReference type="EMBL" id="SDC96076.1"/>
    </source>
</evidence>
<comment type="similarity">
    <text evidence="1">Belongs to the metallo-beta-lactamase superfamily.</text>
</comment>
<evidence type="ECO:0000313" key="7">
    <source>
        <dbReference type="Proteomes" id="UP000199452"/>
    </source>
</evidence>
<keyword evidence="2" id="KW-0479">Metal-binding</keyword>
<dbReference type="GO" id="GO:0046872">
    <property type="term" value="F:metal ion binding"/>
    <property type="evidence" value="ECO:0007669"/>
    <property type="project" value="UniProtKB-KW"/>
</dbReference>
<dbReference type="Proteomes" id="UP000199452">
    <property type="component" value="Unassembled WGS sequence"/>
</dbReference>
<dbReference type="Gene3D" id="3.60.15.10">
    <property type="entry name" value="Ribonuclease Z/Hydroxyacylglutathione hydrolase-like"/>
    <property type="match status" value="1"/>
</dbReference>
<evidence type="ECO:0000256" key="4">
    <source>
        <dbReference type="ARBA" id="ARBA00022833"/>
    </source>
</evidence>
<protein>
    <submittedName>
        <fullName evidence="6">Glyoxylase, beta-lactamase superfamily II</fullName>
    </submittedName>
</protein>
<dbReference type="CDD" id="cd16281">
    <property type="entry name" value="metallo-hydrolase-like_MBL-fold"/>
    <property type="match status" value="1"/>
</dbReference>
<keyword evidence="7" id="KW-1185">Reference proteome</keyword>
<dbReference type="AlphaFoldDB" id="A0A1G6QWL7"/>
<dbReference type="SUPFAM" id="SSF56281">
    <property type="entry name" value="Metallo-hydrolase/oxidoreductase"/>
    <property type="match status" value="1"/>
</dbReference>
<keyword evidence="4" id="KW-0862">Zinc</keyword>
<sequence>MELFALNITNFKIDGGSMFGVVPKVLWQRVYPADENNLCSWALRSLVIKHEGRIVLIDNGFGAKQDKKIFDFHHLFGGDGLEEGLAQLGIRPEEVTDMVLTHLHFDHCGGGVKLDNEGKPALTFPNATYYVSRSQWEWAINPNIREADSFRPENLHPMMESGHLKLIEREGPLFPWLELRICEGHTRGQMVPIIEYNGTKILFAADIFPATAHIPLIWNMSYEIDPLKTIQEKEMLLREALQNRYLLFFQHDYMIECCTLKETPKGIRVDRTLSLKEFIAEKA</sequence>
<organism evidence="6 7">
    <name type="scientific">Williamwhitmania taraxaci</name>
    <dbReference type="NCBI Taxonomy" id="1640674"/>
    <lineage>
        <taxon>Bacteria</taxon>
        <taxon>Pseudomonadati</taxon>
        <taxon>Bacteroidota</taxon>
        <taxon>Bacteroidia</taxon>
        <taxon>Bacteroidales</taxon>
        <taxon>Williamwhitmaniaceae</taxon>
        <taxon>Williamwhitmania</taxon>
    </lineage>
</organism>
<proteinExistence type="inferred from homology"/>
<dbReference type="InterPro" id="IPR036866">
    <property type="entry name" value="RibonucZ/Hydroxyglut_hydro"/>
</dbReference>
<dbReference type="STRING" id="1640674.SAMN05216323_10669"/>
<dbReference type="Pfam" id="PF00753">
    <property type="entry name" value="Lactamase_B"/>
    <property type="match status" value="1"/>
</dbReference>
<dbReference type="InterPro" id="IPR001279">
    <property type="entry name" value="Metallo-B-lactamas"/>
</dbReference>
<gene>
    <name evidence="6" type="ORF">SAMN05216323_10669</name>
</gene>
<reference evidence="6 7" key="1">
    <citation type="submission" date="2016-09" db="EMBL/GenBank/DDBJ databases">
        <authorList>
            <person name="Capua I."/>
            <person name="De Benedictis P."/>
            <person name="Joannis T."/>
            <person name="Lombin L.H."/>
            <person name="Cattoli G."/>
        </authorList>
    </citation>
    <scope>NUCLEOTIDE SEQUENCE [LARGE SCALE GENOMIC DNA]</scope>
    <source>
        <strain evidence="6 7">A7P-90m</strain>
    </source>
</reference>
<evidence type="ECO:0000259" key="5">
    <source>
        <dbReference type="SMART" id="SM00849"/>
    </source>
</evidence>
<evidence type="ECO:0000256" key="2">
    <source>
        <dbReference type="ARBA" id="ARBA00022723"/>
    </source>
</evidence>
<accession>A0A1G6QWL7</accession>
<keyword evidence="3" id="KW-0378">Hydrolase</keyword>
<dbReference type="RefSeq" id="WP_092440172.1">
    <property type="nucleotide sequence ID" value="NZ_FMYP01000066.1"/>
</dbReference>
<dbReference type="GO" id="GO:0016787">
    <property type="term" value="F:hydrolase activity"/>
    <property type="evidence" value="ECO:0007669"/>
    <property type="project" value="UniProtKB-KW"/>
</dbReference>
<name>A0A1G6QWL7_9BACT</name>
<feature type="domain" description="Metallo-beta-lactamase" evidence="5">
    <location>
        <begin position="42"/>
        <end position="251"/>
    </location>
</feature>
<dbReference type="InterPro" id="IPR051013">
    <property type="entry name" value="MBL_superfamily_lactonases"/>
</dbReference>
<dbReference type="PANTHER" id="PTHR42978:SF6">
    <property type="entry name" value="QUORUM-QUENCHING LACTONASE YTNP-RELATED"/>
    <property type="match status" value="1"/>
</dbReference>
<dbReference type="EMBL" id="FMYP01000066">
    <property type="protein sequence ID" value="SDC96076.1"/>
    <property type="molecule type" value="Genomic_DNA"/>
</dbReference>
<evidence type="ECO:0000256" key="3">
    <source>
        <dbReference type="ARBA" id="ARBA00022801"/>
    </source>
</evidence>
<dbReference type="PANTHER" id="PTHR42978">
    <property type="entry name" value="QUORUM-QUENCHING LACTONASE YTNP-RELATED-RELATED"/>
    <property type="match status" value="1"/>
</dbReference>